<dbReference type="AlphaFoldDB" id="A0A5K0VN01"/>
<dbReference type="PANTHER" id="PTHR47926">
    <property type="entry name" value="PENTATRICOPEPTIDE REPEAT-CONTAINING PROTEIN"/>
    <property type="match status" value="1"/>
</dbReference>
<dbReference type="SUPFAM" id="SSF48452">
    <property type="entry name" value="TPR-like"/>
    <property type="match status" value="1"/>
</dbReference>
<dbReference type="OrthoDB" id="747253at2759"/>
<dbReference type="PANTHER" id="PTHR47926:SF351">
    <property type="entry name" value="MITOCHONDRIAL RNAEDITING FACTOR 1"/>
    <property type="match status" value="1"/>
</dbReference>
<evidence type="ECO:0000256" key="2">
    <source>
        <dbReference type="ARBA" id="ARBA00022737"/>
    </source>
</evidence>
<name>A0A5K0VN01_9MAGN</name>
<evidence type="ECO:0000256" key="4">
    <source>
        <dbReference type="PROSITE-ProRule" id="PRU00708"/>
    </source>
</evidence>
<dbReference type="InterPro" id="IPR046848">
    <property type="entry name" value="E_motif"/>
</dbReference>
<dbReference type="InterPro" id="IPR046849">
    <property type="entry name" value="E2_motif"/>
</dbReference>
<evidence type="ECO:0000256" key="3">
    <source>
        <dbReference type="ARBA" id="ARBA00022946"/>
    </source>
</evidence>
<feature type="repeat" description="PPR" evidence="4">
    <location>
        <begin position="125"/>
        <end position="159"/>
    </location>
</feature>
<dbReference type="InterPro" id="IPR011990">
    <property type="entry name" value="TPR-like_helical_dom_sf"/>
</dbReference>
<dbReference type="PROSITE" id="PS51375">
    <property type="entry name" value="PPR"/>
    <property type="match status" value="5"/>
</dbReference>
<dbReference type="Gene3D" id="1.25.40.10">
    <property type="entry name" value="Tetratricopeptide repeat domain"/>
    <property type="match status" value="3"/>
</dbReference>
<feature type="repeat" description="PPR" evidence="4">
    <location>
        <begin position="400"/>
        <end position="434"/>
    </location>
</feature>
<evidence type="ECO:0000256" key="1">
    <source>
        <dbReference type="ARBA" id="ARBA00006643"/>
    </source>
</evidence>
<dbReference type="Pfam" id="PF20430">
    <property type="entry name" value="Eplus_motif"/>
    <property type="match status" value="1"/>
</dbReference>
<protein>
    <recommendedName>
        <fullName evidence="5">DYW domain-containing protein</fullName>
    </recommendedName>
</protein>
<dbReference type="Pfam" id="PF13041">
    <property type="entry name" value="PPR_2"/>
    <property type="match status" value="2"/>
</dbReference>
<dbReference type="FunFam" id="1.25.40.10:FF:000407">
    <property type="entry name" value="Putative pentatricopeptide repeat-containing protein"/>
    <property type="match status" value="1"/>
</dbReference>
<keyword evidence="3" id="KW-0809">Transit peptide</keyword>
<dbReference type="GO" id="GO:0003723">
    <property type="term" value="F:RNA binding"/>
    <property type="evidence" value="ECO:0007669"/>
    <property type="project" value="InterPro"/>
</dbReference>
<feature type="repeat" description="PPR" evidence="4">
    <location>
        <begin position="227"/>
        <end position="262"/>
    </location>
</feature>
<dbReference type="NCBIfam" id="TIGR00756">
    <property type="entry name" value="PPR"/>
    <property type="match status" value="5"/>
</dbReference>
<evidence type="ECO:0000259" key="5">
    <source>
        <dbReference type="Pfam" id="PF14432"/>
    </source>
</evidence>
<dbReference type="Gramene" id="NC1G0103600.1">
    <property type="protein sequence ID" value="NC1G0103600.1:cds"/>
    <property type="gene ID" value="NC1G0103600"/>
</dbReference>
<dbReference type="FunFam" id="1.25.40.10:FF:000488">
    <property type="entry name" value="Pentatricopeptide repeat-containing protein, mitochondrial"/>
    <property type="match status" value="1"/>
</dbReference>
<evidence type="ECO:0000313" key="6">
    <source>
        <dbReference type="EMBL" id="VVV41428.1"/>
    </source>
</evidence>
<dbReference type="OMA" id="HSHVQEV"/>
<dbReference type="InterPro" id="IPR046960">
    <property type="entry name" value="PPR_At4g14850-like_plant"/>
</dbReference>
<feature type="repeat" description="PPR" evidence="4">
    <location>
        <begin position="329"/>
        <end position="363"/>
    </location>
</feature>
<accession>A0A5K0VN01</accession>
<keyword evidence="2" id="KW-0677">Repeat</keyword>
<dbReference type="InterPro" id="IPR002885">
    <property type="entry name" value="PPR_rpt"/>
</dbReference>
<dbReference type="Pfam" id="PF14432">
    <property type="entry name" value="DYW_deaminase"/>
    <property type="match status" value="1"/>
</dbReference>
<feature type="domain" description="DYW" evidence="5">
    <location>
        <begin position="554"/>
        <end position="633"/>
    </location>
</feature>
<dbReference type="Pfam" id="PF12854">
    <property type="entry name" value="PPR_1"/>
    <property type="match status" value="1"/>
</dbReference>
<organism evidence="6">
    <name type="scientific">Nymphaea colorata</name>
    <name type="common">pocket water lily</name>
    <dbReference type="NCBI Taxonomy" id="210225"/>
    <lineage>
        <taxon>Eukaryota</taxon>
        <taxon>Viridiplantae</taxon>
        <taxon>Streptophyta</taxon>
        <taxon>Embryophyta</taxon>
        <taxon>Tracheophyta</taxon>
        <taxon>Spermatophyta</taxon>
        <taxon>Magnoliopsida</taxon>
        <taxon>Nymphaeales</taxon>
        <taxon>Nymphaeaceae</taxon>
        <taxon>Nymphaea</taxon>
    </lineage>
</organism>
<dbReference type="Pfam" id="PF20431">
    <property type="entry name" value="E_motif"/>
    <property type="match status" value="1"/>
</dbReference>
<reference evidence="6" key="1">
    <citation type="submission" date="2019-09" db="EMBL/GenBank/DDBJ databases">
        <authorList>
            <person name="Zhang L."/>
        </authorList>
    </citation>
    <scope>NUCLEOTIDE SEQUENCE</scope>
</reference>
<proteinExistence type="inferred from homology"/>
<dbReference type="Pfam" id="PF01535">
    <property type="entry name" value="PPR"/>
    <property type="match status" value="2"/>
</dbReference>
<dbReference type="GO" id="GO:0009451">
    <property type="term" value="P:RNA modification"/>
    <property type="evidence" value="ECO:0007669"/>
    <property type="project" value="InterPro"/>
</dbReference>
<dbReference type="EMBL" id="LR721774">
    <property type="protein sequence ID" value="VVV41428.1"/>
    <property type="molecule type" value="Genomic_DNA"/>
</dbReference>
<dbReference type="InterPro" id="IPR032867">
    <property type="entry name" value="DYW_dom"/>
</dbReference>
<dbReference type="FunFam" id="1.25.40.10:FF:000073">
    <property type="entry name" value="Pentatricopeptide repeat-containing protein chloroplastic"/>
    <property type="match status" value="1"/>
</dbReference>
<sequence>MFPIPSVSVNDESKIARPNFLSLSSSKINHQAPQPVPPLPSPQQHRTLPPISISSAEKTYRNFCHLLQSFVPVRSLSKGQQIHAHAVKAGLQSVILLANHLINLYAKCDHIGDAQKLFDEMHQRVPATWSSLISGYAQNGLPEHALDCFRGMHRAHMFANEYTLASAAKACGAAGDAFHYGCSLHSLAVKTGFHLNVFVGSALVDMYSKHGDVGNAHRLFEDMPERNVVTWSGMIAGYVQNGLEEAALLLFKQVLNEEGMSPNDFTFSCLIRACGVTTALSLGMQLHSLCVKSSFDSSNFVGSSLVGLYSKCGMFHDARQVFNEMPERNVGAWNSILIACSQHGHTEEAFRLLDGMKAEGFQPNFITFLCILSACSHRGLVDTGEYFFGVMESVFGVEPNPEHYTCMVDMYARAGRLDEALGLIDRMPFKATESVWGALLAGCRMHGDTERAHFAAEKLFQMGSRNSGTHVLLVNAYTTAGKWKEAALVRKAMRDEGVKKEVGLSWVAVGNKVHTFVADDKSHVQTPEIYAKLEELDSEIRKAGYVGIKGFASTDEVKERVVGYHSERLAVAFGLISIKGSMPIRVMKNLRVCTDCHEAMKLVSKCTDRVIILRDNNRFHHFEHGLCSCGDYW</sequence>
<feature type="repeat" description="PPR" evidence="4">
    <location>
        <begin position="466"/>
        <end position="500"/>
    </location>
</feature>
<gene>
    <name evidence="6" type="ORF">NYM_LOCUS821</name>
</gene>
<comment type="similarity">
    <text evidence="1">Belongs to the PPR family. PCMP-H subfamily.</text>
</comment>
<dbReference type="GO" id="GO:0008270">
    <property type="term" value="F:zinc ion binding"/>
    <property type="evidence" value="ECO:0007669"/>
    <property type="project" value="InterPro"/>
</dbReference>